<feature type="transmembrane region" description="Helical" evidence="1">
    <location>
        <begin position="6"/>
        <end position="27"/>
    </location>
</feature>
<accession>A0A934JBZ4</accession>
<comment type="caution">
    <text evidence="2">The sequence shown here is derived from an EMBL/GenBank/DDBJ whole genome shotgun (WGS) entry which is preliminary data.</text>
</comment>
<protein>
    <submittedName>
        <fullName evidence="2">Uncharacterized protein</fullName>
    </submittedName>
</protein>
<evidence type="ECO:0000256" key="1">
    <source>
        <dbReference type="SAM" id="Phobius"/>
    </source>
</evidence>
<name>A0A934JBZ4_9BACL</name>
<keyword evidence="1" id="KW-1133">Transmembrane helix</keyword>
<evidence type="ECO:0000313" key="2">
    <source>
        <dbReference type="EMBL" id="MBJ6364267.1"/>
    </source>
</evidence>
<dbReference type="EMBL" id="JAELUP010000117">
    <property type="protein sequence ID" value="MBJ6364267.1"/>
    <property type="molecule type" value="Genomic_DNA"/>
</dbReference>
<evidence type="ECO:0000313" key="3">
    <source>
        <dbReference type="Proteomes" id="UP000640274"/>
    </source>
</evidence>
<dbReference type="Proteomes" id="UP000640274">
    <property type="component" value="Unassembled WGS sequence"/>
</dbReference>
<reference evidence="2" key="1">
    <citation type="submission" date="2020-12" db="EMBL/GenBank/DDBJ databases">
        <authorList>
            <person name="Huq M.A."/>
        </authorList>
    </citation>
    <scope>NUCLEOTIDE SEQUENCE</scope>
    <source>
        <strain evidence="2">MAHUQ-46</strain>
    </source>
</reference>
<gene>
    <name evidence="2" type="ORF">JFN88_23905</name>
</gene>
<proteinExistence type="predicted"/>
<keyword evidence="1" id="KW-0472">Membrane</keyword>
<dbReference type="RefSeq" id="WP_199021859.1">
    <property type="nucleotide sequence ID" value="NZ_JAELUP010000117.1"/>
</dbReference>
<keyword evidence="1" id="KW-0812">Transmembrane</keyword>
<dbReference type="AlphaFoldDB" id="A0A934JBZ4"/>
<feature type="transmembrane region" description="Helical" evidence="1">
    <location>
        <begin position="48"/>
        <end position="66"/>
    </location>
</feature>
<sequence>MQLVWFMINIFFVGSLIVMLFVQRSFTDARQQGGAPERIQRLNMLRKTMFALTILLFVAMSASFLANMRLNG</sequence>
<keyword evidence="3" id="KW-1185">Reference proteome</keyword>
<organism evidence="2 3">
    <name type="scientific">Paenibacillus roseus</name>
    <dbReference type="NCBI Taxonomy" id="2798579"/>
    <lineage>
        <taxon>Bacteria</taxon>
        <taxon>Bacillati</taxon>
        <taxon>Bacillota</taxon>
        <taxon>Bacilli</taxon>
        <taxon>Bacillales</taxon>
        <taxon>Paenibacillaceae</taxon>
        <taxon>Paenibacillus</taxon>
    </lineage>
</organism>